<reference evidence="1" key="1">
    <citation type="journal article" date="2017" name="Science">
        <title>Giant viruses with an expanded complement of translation system components.</title>
        <authorList>
            <person name="Schulz F."/>
            <person name="Yutin N."/>
            <person name="Ivanova N.N."/>
            <person name="Ortega D.R."/>
            <person name="Lee T.K."/>
            <person name="Vierheilig J."/>
            <person name="Daims H."/>
            <person name="Horn M."/>
            <person name="Wagner M."/>
            <person name="Jensen G.J."/>
            <person name="Kyrpides N.C."/>
            <person name="Koonin E.V."/>
            <person name="Woyke T."/>
        </authorList>
    </citation>
    <scope>NUCLEOTIDE SEQUENCE</scope>
    <source>
        <strain evidence="1">KNV1</strain>
    </source>
</reference>
<protein>
    <submittedName>
        <fullName evidence="1">Uncharacterized protein</fullName>
    </submittedName>
</protein>
<dbReference type="EMBL" id="KY684108">
    <property type="protein sequence ID" value="ARF11382.1"/>
    <property type="molecule type" value="Genomic_DNA"/>
</dbReference>
<gene>
    <name evidence="1" type="ORF">Klosneuvirus_1_239</name>
</gene>
<sequence>MQHITFDFINRYRKQLNQISEMKEEDIRAMWIQPGESSDISNLQYNWSIPLYQKMIFRFRQCEQSPFRFCNQIDPNNQGRVMSYYKIYDDFSNQLINFFAWLKNGLGIYDLFELDGTLEQIKDIEKSQLYQLWKINEIKFFFGINGQKKNRLINRYNVECIDSYNRYIQGDKVTKTEELTN</sequence>
<organism evidence="1">
    <name type="scientific">Klosneuvirus KNV1</name>
    <dbReference type="NCBI Taxonomy" id="1977640"/>
    <lineage>
        <taxon>Viruses</taxon>
        <taxon>Varidnaviria</taxon>
        <taxon>Bamfordvirae</taxon>
        <taxon>Nucleocytoviricota</taxon>
        <taxon>Megaviricetes</taxon>
        <taxon>Imitervirales</taxon>
        <taxon>Mimiviridae</taxon>
        <taxon>Klosneuvirinae</taxon>
        <taxon>Klosneuvirus</taxon>
    </lineage>
</organism>
<proteinExistence type="predicted"/>
<evidence type="ECO:0000313" key="1">
    <source>
        <dbReference type="EMBL" id="ARF11382.1"/>
    </source>
</evidence>
<accession>A0A1V0SI37</accession>
<name>A0A1V0SI37_9VIRU</name>